<comment type="caution">
    <text evidence="1">The sequence shown here is derived from an EMBL/GenBank/DDBJ whole genome shotgun (WGS) entry which is preliminary data.</text>
</comment>
<dbReference type="EMBL" id="JAMZIH010000242">
    <property type="protein sequence ID" value="KAJ1679672.1"/>
    <property type="molecule type" value="Genomic_DNA"/>
</dbReference>
<evidence type="ECO:0000313" key="1">
    <source>
        <dbReference type="EMBL" id="KAJ1679672.1"/>
    </source>
</evidence>
<protein>
    <submittedName>
        <fullName evidence="1">L-arabinitol 4-dehydrogenase</fullName>
        <ecNumber evidence="1">1.1.1.14</ecNumber>
    </submittedName>
</protein>
<dbReference type="Proteomes" id="UP001145114">
    <property type="component" value="Unassembled WGS sequence"/>
</dbReference>
<proteinExistence type="predicted"/>
<feature type="non-terminal residue" evidence="1">
    <location>
        <position position="1"/>
    </location>
</feature>
<name>A0ACC1HT97_9FUNG</name>
<evidence type="ECO:0000313" key="2">
    <source>
        <dbReference type="Proteomes" id="UP001145114"/>
    </source>
</evidence>
<dbReference type="EC" id="1.1.1.14" evidence="1"/>
<accession>A0ACC1HT97</accession>
<organism evidence="1 2">
    <name type="scientific">Spiromyces aspiralis</name>
    <dbReference type="NCBI Taxonomy" id="68401"/>
    <lineage>
        <taxon>Eukaryota</taxon>
        <taxon>Fungi</taxon>
        <taxon>Fungi incertae sedis</taxon>
        <taxon>Zoopagomycota</taxon>
        <taxon>Kickxellomycotina</taxon>
        <taxon>Kickxellomycetes</taxon>
        <taxon>Kickxellales</taxon>
        <taxon>Kickxellaceae</taxon>
        <taxon>Spiromyces</taxon>
    </lineage>
</organism>
<keyword evidence="2" id="KW-1185">Reference proteome</keyword>
<sequence length="142" mass="15780">FACERGVNKTYLIDPKLNNREQAAKIREALGYSPYRVFECSGVESSVNTAIHAVRNGGTVVLVGMGKPQISIPVSELIIRQISFKGMFRYRDTWARAIRLIENGQINVKDLVTHRFDLKDAVSAFETAANPQSQSVKVLILG</sequence>
<gene>
    <name evidence="1" type="primary">lad1</name>
    <name evidence="1" type="ORF">EV182_001574</name>
</gene>
<keyword evidence="1" id="KW-0560">Oxidoreductase</keyword>
<reference evidence="1" key="1">
    <citation type="submission" date="2022-06" db="EMBL/GenBank/DDBJ databases">
        <title>Phylogenomic reconstructions and comparative analyses of Kickxellomycotina fungi.</title>
        <authorList>
            <person name="Reynolds N.K."/>
            <person name="Stajich J.E."/>
            <person name="Barry K."/>
            <person name="Grigoriev I.V."/>
            <person name="Crous P."/>
            <person name="Smith M.E."/>
        </authorList>
    </citation>
    <scope>NUCLEOTIDE SEQUENCE</scope>
    <source>
        <strain evidence="1">RSA 2271</strain>
    </source>
</reference>